<evidence type="ECO:0000313" key="2">
    <source>
        <dbReference type="Proteomes" id="UP001177744"/>
    </source>
</evidence>
<proteinExistence type="predicted"/>
<keyword evidence="2" id="KW-1185">Reference proteome</keyword>
<organism evidence="1 2">
    <name type="scientific">Cnephaeus nilssonii</name>
    <name type="common">Northern bat</name>
    <name type="synonym">Eptesicus nilssonii</name>
    <dbReference type="NCBI Taxonomy" id="3371016"/>
    <lineage>
        <taxon>Eukaryota</taxon>
        <taxon>Metazoa</taxon>
        <taxon>Chordata</taxon>
        <taxon>Craniata</taxon>
        <taxon>Vertebrata</taxon>
        <taxon>Euteleostomi</taxon>
        <taxon>Mammalia</taxon>
        <taxon>Eutheria</taxon>
        <taxon>Laurasiatheria</taxon>
        <taxon>Chiroptera</taxon>
        <taxon>Yangochiroptera</taxon>
        <taxon>Vespertilionidae</taxon>
        <taxon>Cnephaeus</taxon>
    </lineage>
</organism>
<name>A0AA40LL78_CNENI</name>
<gene>
    <name evidence="1" type="ORF">QTO34_001732</name>
</gene>
<comment type="caution">
    <text evidence="1">The sequence shown here is derived from an EMBL/GenBank/DDBJ whole genome shotgun (WGS) entry which is preliminary data.</text>
</comment>
<dbReference type="AlphaFoldDB" id="A0AA40LL78"/>
<accession>A0AA40LL78</accession>
<dbReference type="EMBL" id="JAULJE010000011">
    <property type="protein sequence ID" value="KAK1337110.1"/>
    <property type="molecule type" value="Genomic_DNA"/>
</dbReference>
<evidence type="ECO:0000313" key="1">
    <source>
        <dbReference type="EMBL" id="KAK1337110.1"/>
    </source>
</evidence>
<reference evidence="1" key="1">
    <citation type="submission" date="2023-06" db="EMBL/GenBank/DDBJ databases">
        <title>Reference genome for the Northern bat (Eptesicus nilssonii), a most northern bat species.</title>
        <authorList>
            <person name="Laine V.N."/>
            <person name="Pulliainen A.T."/>
            <person name="Lilley T.M."/>
        </authorList>
    </citation>
    <scope>NUCLEOTIDE SEQUENCE</scope>
    <source>
        <strain evidence="1">BLF_Eptnil</strain>
        <tissue evidence="1">Kidney</tissue>
    </source>
</reference>
<protein>
    <submittedName>
        <fullName evidence="1">Uncharacterized protein</fullName>
    </submittedName>
</protein>
<sequence length="185" mass="20266">MMEYSVSGLDSKCTTGIVTRVDGLGADVSRTDPLGRLALQLIEKKTSFIGRYSDQEPSRLKIETGYGDMNAWVEWGKFMVQALNKSDCFACAAGRPQPQVVPSPLGWDTDPEGMYCMPALYQDKNAWGNEACRSLSLLFPTLQRSDPKAIPSFSIGNVNYSSCLSRQGAEFTRPMGELTTCTDGP</sequence>
<dbReference type="Proteomes" id="UP001177744">
    <property type="component" value="Unassembled WGS sequence"/>
</dbReference>